<dbReference type="Gene3D" id="2.70.70.10">
    <property type="entry name" value="Glucose Permease (Domain IIA)"/>
    <property type="match status" value="1"/>
</dbReference>
<feature type="transmembrane region" description="Helical" evidence="1">
    <location>
        <begin position="49"/>
        <end position="68"/>
    </location>
</feature>
<feature type="domain" description="Peptidase M56" evidence="3">
    <location>
        <begin position="103"/>
        <end position="300"/>
    </location>
</feature>
<sequence length="484" mass="53264">MTEPTSFVFYSSSLVLLDWAQRFLLLSVAGFVVVYALTKWLKPYNTGPVWAVFLGWLFLTSSPLVPGVPQSWMEWTGLSAFILDDPCVMLPVDRVDSLITQSLPFVTNTELLVIAWGVIASGLLLRIIYKRLSFVRIIKKASPVNDIFWLNYVETLRSDYGISRPVSICHSQSYAAPFTVGYLRPAIFLPSDIVADLDRNTVKVIIAHEMAHIARGDDFSVTIQHVFNALFFFNPVVRIAQRNLNDARELDCDCLAVARGKIAPRDYGLAMVRVLEYFKGSLTPGLPVAGFLNKDIKSRIHGLMDTRAQQRGWLMASILSLVGLLLVSSVLAASKPAPRLLPQAQAQALLKPLRPVHPMPGANMTDHLHLGSPLGCLIPERDHYHTGIDLTPQGPGTAVFSVAPGVVSKVLTPAGDYGQLVKVEHANDIHATYVRLDRVDVKVGQPVGRGHKLGESGASPATNHVHFELTRGQDIINPELILPH</sequence>
<keyword evidence="5" id="KW-1185">Reference proteome</keyword>
<keyword evidence="1" id="KW-1133">Transmembrane helix</keyword>
<proteinExistence type="predicted"/>
<dbReference type="Pfam" id="PF01551">
    <property type="entry name" value="Peptidase_M23"/>
    <property type="match status" value="1"/>
</dbReference>
<dbReference type="InterPro" id="IPR016047">
    <property type="entry name" value="M23ase_b-sheet_dom"/>
</dbReference>
<comment type="caution">
    <text evidence="4">The sequence shown here is derived from an EMBL/GenBank/DDBJ whole genome shotgun (WGS) entry which is preliminary data.</text>
</comment>
<reference evidence="4" key="1">
    <citation type="submission" date="2022-05" db="EMBL/GenBank/DDBJ databases">
        <authorList>
            <person name="Sun H.-N."/>
        </authorList>
    </citation>
    <scope>NUCLEOTIDE SEQUENCE</scope>
    <source>
        <strain evidence="4">HB14</strain>
    </source>
</reference>
<dbReference type="Proteomes" id="UP001139319">
    <property type="component" value="Unassembled WGS sequence"/>
</dbReference>
<dbReference type="InterPro" id="IPR011055">
    <property type="entry name" value="Dup_hybrid_motif"/>
</dbReference>
<dbReference type="CDD" id="cd07341">
    <property type="entry name" value="M56_BlaR1_MecR1_like"/>
    <property type="match status" value="1"/>
</dbReference>
<dbReference type="EMBL" id="JAMFTH010000001">
    <property type="protein sequence ID" value="MCP8897708.1"/>
    <property type="molecule type" value="Genomic_DNA"/>
</dbReference>
<feature type="transmembrane region" description="Helical" evidence="1">
    <location>
        <begin position="20"/>
        <end position="37"/>
    </location>
</feature>
<reference evidence="4" key="2">
    <citation type="submission" date="2023-01" db="EMBL/GenBank/DDBJ databases">
        <title>Gilvimarinus xylanilyticus HB14 isolated from Caulerpa lentillifera aquaculture base in Hainan, China.</title>
        <authorList>
            <person name="Zhang Y.-J."/>
        </authorList>
    </citation>
    <scope>NUCLEOTIDE SEQUENCE</scope>
    <source>
        <strain evidence="4">HB14</strain>
    </source>
</reference>
<keyword evidence="1" id="KW-0472">Membrane</keyword>
<dbReference type="AlphaFoldDB" id="A0A9X2HSF4"/>
<feature type="transmembrane region" description="Helical" evidence="1">
    <location>
        <begin position="111"/>
        <end position="129"/>
    </location>
</feature>
<dbReference type="Gene3D" id="3.30.2010.10">
    <property type="entry name" value="Metalloproteases ('zincins'), catalytic domain"/>
    <property type="match status" value="1"/>
</dbReference>
<protein>
    <submittedName>
        <fullName evidence="4">M23/M56 family metallopeptidase</fullName>
    </submittedName>
</protein>
<evidence type="ECO:0000256" key="1">
    <source>
        <dbReference type="SAM" id="Phobius"/>
    </source>
</evidence>
<accession>A0A9X2HSF4</accession>
<dbReference type="PANTHER" id="PTHR34978">
    <property type="entry name" value="POSSIBLE SENSOR-TRANSDUCER PROTEIN BLAR"/>
    <property type="match status" value="1"/>
</dbReference>
<dbReference type="Pfam" id="PF05569">
    <property type="entry name" value="Peptidase_M56"/>
    <property type="match status" value="1"/>
</dbReference>
<name>A0A9X2HSF4_9GAMM</name>
<dbReference type="RefSeq" id="WP_253966010.1">
    <property type="nucleotide sequence ID" value="NZ_JAMFTH010000001.1"/>
</dbReference>
<dbReference type="InterPro" id="IPR052173">
    <property type="entry name" value="Beta-lactam_resp_regulator"/>
</dbReference>
<keyword evidence="1" id="KW-0812">Transmembrane</keyword>
<feature type="domain" description="M23ase beta-sheet core" evidence="2">
    <location>
        <begin position="384"/>
        <end position="478"/>
    </location>
</feature>
<evidence type="ECO:0000259" key="2">
    <source>
        <dbReference type="Pfam" id="PF01551"/>
    </source>
</evidence>
<feature type="transmembrane region" description="Helical" evidence="1">
    <location>
        <begin position="313"/>
        <end position="333"/>
    </location>
</feature>
<gene>
    <name evidence="4" type="ORF">M6D89_00190</name>
</gene>
<dbReference type="InterPro" id="IPR008756">
    <property type="entry name" value="Peptidase_M56"/>
</dbReference>
<dbReference type="CDD" id="cd12797">
    <property type="entry name" value="M23_peptidase"/>
    <property type="match status" value="1"/>
</dbReference>
<dbReference type="SUPFAM" id="SSF51261">
    <property type="entry name" value="Duplicated hybrid motif"/>
    <property type="match status" value="1"/>
</dbReference>
<organism evidence="4 5">
    <name type="scientific">Gilvimarinus xylanilyticus</name>
    <dbReference type="NCBI Taxonomy" id="2944139"/>
    <lineage>
        <taxon>Bacteria</taxon>
        <taxon>Pseudomonadati</taxon>
        <taxon>Pseudomonadota</taxon>
        <taxon>Gammaproteobacteria</taxon>
        <taxon>Cellvibrionales</taxon>
        <taxon>Cellvibrionaceae</taxon>
        <taxon>Gilvimarinus</taxon>
    </lineage>
</organism>
<dbReference type="PANTHER" id="PTHR34978:SF3">
    <property type="entry name" value="SLR0241 PROTEIN"/>
    <property type="match status" value="1"/>
</dbReference>
<evidence type="ECO:0000313" key="5">
    <source>
        <dbReference type="Proteomes" id="UP001139319"/>
    </source>
</evidence>
<evidence type="ECO:0000259" key="3">
    <source>
        <dbReference type="Pfam" id="PF05569"/>
    </source>
</evidence>
<evidence type="ECO:0000313" key="4">
    <source>
        <dbReference type="EMBL" id="MCP8897708.1"/>
    </source>
</evidence>